<evidence type="ECO:0000313" key="2">
    <source>
        <dbReference type="EMBL" id="TPX77027.1"/>
    </source>
</evidence>
<protein>
    <submittedName>
        <fullName evidence="2">Uncharacterized protein</fullName>
    </submittedName>
</protein>
<keyword evidence="3" id="KW-1185">Reference proteome</keyword>
<organism evidence="2 3">
    <name type="scientific">Chytriomyces confervae</name>
    <dbReference type="NCBI Taxonomy" id="246404"/>
    <lineage>
        <taxon>Eukaryota</taxon>
        <taxon>Fungi</taxon>
        <taxon>Fungi incertae sedis</taxon>
        <taxon>Chytridiomycota</taxon>
        <taxon>Chytridiomycota incertae sedis</taxon>
        <taxon>Chytridiomycetes</taxon>
        <taxon>Chytridiales</taxon>
        <taxon>Chytriomycetaceae</taxon>
        <taxon>Chytriomyces</taxon>
    </lineage>
</organism>
<reference evidence="2 3" key="1">
    <citation type="journal article" date="2019" name="Sci. Rep.">
        <title>Comparative genomics of chytrid fungi reveal insights into the obligate biotrophic and pathogenic lifestyle of Synchytrium endobioticum.</title>
        <authorList>
            <person name="van de Vossenberg B.T.L.H."/>
            <person name="Warris S."/>
            <person name="Nguyen H.D.T."/>
            <person name="van Gent-Pelzer M.P.E."/>
            <person name="Joly D.L."/>
            <person name="van de Geest H.C."/>
            <person name="Bonants P.J.M."/>
            <person name="Smith D.S."/>
            <person name="Levesque C.A."/>
            <person name="van der Lee T.A.J."/>
        </authorList>
    </citation>
    <scope>NUCLEOTIDE SEQUENCE [LARGE SCALE GENOMIC DNA]</scope>
    <source>
        <strain evidence="2 3">CBS 675.73</strain>
    </source>
</reference>
<dbReference type="OrthoDB" id="2148324at2759"/>
<evidence type="ECO:0000256" key="1">
    <source>
        <dbReference type="SAM" id="MobiDB-lite"/>
    </source>
</evidence>
<comment type="caution">
    <text evidence="2">The sequence shown here is derived from an EMBL/GenBank/DDBJ whole genome shotgun (WGS) entry which is preliminary data.</text>
</comment>
<proteinExistence type="predicted"/>
<accession>A0A507FPR6</accession>
<dbReference type="Proteomes" id="UP000320333">
    <property type="component" value="Unassembled WGS sequence"/>
</dbReference>
<gene>
    <name evidence="2" type="ORF">CcCBS67573_g01700</name>
</gene>
<feature type="region of interest" description="Disordered" evidence="1">
    <location>
        <begin position="463"/>
        <end position="483"/>
    </location>
</feature>
<dbReference type="EMBL" id="QEAP01000030">
    <property type="protein sequence ID" value="TPX77027.1"/>
    <property type="molecule type" value="Genomic_DNA"/>
</dbReference>
<dbReference type="AlphaFoldDB" id="A0A507FPR6"/>
<sequence length="496" mass="55229">MPVPKVQILPCNLQDGFIRGHLGLTNVIFIEGIIRVQTTRPLLSVSVSVQGKIFTSNGDARKHSPYEAQTFLTIGPDELFADGKNDFDMAAPSEQSNDGKARVRNIPFCFPVKWGAGLNKMHDSICASNPEWGFGARIAYTINATVVDGTSMKPSYICRSLSSIPYASYITNTLEWICTSSTTTSEPLHVTKYTPSAIKAILQSPQNAFNWNSETDEFSQTQDLGVGHNFEYAASLFSTIFGPGETVKLEFRIRSKPESRVKISSVRVWLEEVQGVGISIDPKSLPNVRHATQAVDLAELMSDTSLDRKYLAKELLVWKGTETFEGEFWMADQQLTFEVPRLASKIRDPHSFFTKRHHGINPSGNFASRIHIEHKLRIRIFSESFRGDALPPFDLPPAIVQVTPFSLNEAMVIAKQLPKLMAEIETTAKRDIRNNNNSNIISTTKLIKQPSDVSLDGTVFQRDSDDEESHLEEGDADVSCDDEKDVWADASEHLAC</sequence>
<feature type="compositionally biased region" description="Acidic residues" evidence="1">
    <location>
        <begin position="464"/>
        <end position="483"/>
    </location>
</feature>
<name>A0A507FPR6_9FUNG</name>
<evidence type="ECO:0000313" key="3">
    <source>
        <dbReference type="Proteomes" id="UP000320333"/>
    </source>
</evidence>